<evidence type="ECO:0000256" key="6">
    <source>
        <dbReference type="ARBA" id="ARBA00022807"/>
    </source>
</evidence>
<dbReference type="GO" id="GO:0016579">
    <property type="term" value="P:protein deubiquitination"/>
    <property type="evidence" value="ECO:0007669"/>
    <property type="project" value="InterPro"/>
</dbReference>
<evidence type="ECO:0000256" key="4">
    <source>
        <dbReference type="ARBA" id="ARBA00022786"/>
    </source>
</evidence>
<dbReference type="InterPro" id="IPR041507">
    <property type="entry name" value="UCH_C"/>
</dbReference>
<organism evidence="15">
    <name type="scientific">Megafenestra aurita</name>
    <dbReference type="NCBI Taxonomy" id="2291010"/>
    <lineage>
        <taxon>Eukaryota</taxon>
        <taxon>Metazoa</taxon>
        <taxon>Ecdysozoa</taxon>
        <taxon>Arthropoda</taxon>
        <taxon>Crustacea</taxon>
        <taxon>Branchiopoda</taxon>
        <taxon>Diplostraca</taxon>
        <taxon>Cladocera</taxon>
        <taxon>Anomopoda</taxon>
        <taxon>Daphniidae</taxon>
        <taxon>Megafenestra</taxon>
    </lineage>
</organism>
<feature type="site" description="Transition state stabilizer" evidence="12">
    <location>
        <position position="81"/>
    </location>
</feature>
<comment type="similarity">
    <text evidence="2 9 12 13">Belongs to the peptidase C12 family.</text>
</comment>
<proteinExistence type="evidence at transcript level"/>
<dbReference type="PROSITE" id="PS52049">
    <property type="entry name" value="ULD"/>
    <property type="match status" value="1"/>
</dbReference>
<feature type="active site" description="Nucleophile" evidence="10 12">
    <location>
        <position position="87"/>
    </location>
</feature>
<dbReference type="Pfam" id="PF18031">
    <property type="entry name" value="UCH_C"/>
    <property type="match status" value="1"/>
</dbReference>
<dbReference type="InterPro" id="IPR017390">
    <property type="entry name" value="Ubiquitinyl_hydrolase_UCH37"/>
</dbReference>
<evidence type="ECO:0000256" key="2">
    <source>
        <dbReference type="ARBA" id="ARBA00009326"/>
    </source>
</evidence>
<evidence type="ECO:0000256" key="7">
    <source>
        <dbReference type="ARBA" id="ARBA00046227"/>
    </source>
</evidence>
<keyword evidence="5 9" id="KW-0378">Hydrolase</keyword>
<evidence type="ECO:0000256" key="12">
    <source>
        <dbReference type="PROSITE-ProRule" id="PRU01393"/>
    </source>
</evidence>
<dbReference type="PIRSF" id="PIRSF038120">
    <property type="entry name" value="Ubiquitinyl_hydrolase_UCH37"/>
    <property type="match status" value="1"/>
</dbReference>
<dbReference type="SUPFAM" id="SSF54001">
    <property type="entry name" value="Cysteine proteinases"/>
    <property type="match status" value="1"/>
</dbReference>
<comment type="subunit">
    <text evidence="8">Catalytic component of the polycomb repressive deubiquitinase (PR-DUB) complex, at least composed of caly/calypso, Asx and sba (MBD5/6 homolog). The PR-DUB complex associates with nucleosomes to mediate deubiquitination of histone H2AK118ub1 substrates; the association requires the positively charged C-terminal tail of caly, probably due to direct binding of DNA. Interacts (via ULD domain) with Asx (via DEUBAD domain); the interaction produces a stable heterodimer with a composite binding site for ubiquitin. Homodimerizes (via coiled-coil hinge-region between the UCH and ULD domains) to mediate assembly of 2 copies of the caly-Asx heterodimer into a bisymmetric tetramer; dimerization enhances PR-DUB association with nucleosomes.</text>
</comment>
<evidence type="ECO:0000256" key="3">
    <source>
        <dbReference type="ARBA" id="ARBA00022670"/>
    </source>
</evidence>
<feature type="site" description="Important for enzyme activity" evidence="11 12">
    <location>
        <position position="178"/>
    </location>
</feature>
<gene>
    <name evidence="15" type="primary">EOG090X0A33</name>
</gene>
<keyword evidence="6 9" id="KW-0788">Thiol protease</keyword>
<comment type="function">
    <text evidence="7">Catalytic component of the polycomb repressive deubiquitinase (PR-DUB) complex, a complex that specifically mediates deubiquitination of histone H2A monoubiquitinated at 'Lys-119' (H2AK118ub1). Mediates bisymmetric organization of the PR-DUB complex and is involved in association with nucleosomes to mediate deubiquitination. Does not deubiquitinate monoubiquitinated histone H2B. Required to maintain the transcriptionally repressive state of homeotic genes throughout development. The PR-DUB complex has weak or no activity toward 'Lys-48'- and 'Lys-63'-linked polyubiquitin chains. Polycomb group (PcG) protein.</text>
</comment>
<name>A0A4Y7NHB4_9CRUS</name>
<evidence type="ECO:0000256" key="5">
    <source>
        <dbReference type="ARBA" id="ARBA00022801"/>
    </source>
</evidence>
<sequence length="318" mass="36555">MADAGNWCLIESDPGVFSELIRDFEVQGVQVEELWSLDPEQFDNLKPIHGLIFLFKWVPNEEVAGTVVQDNRLDKIFFAKQVINNACATQAIISILLNCKHPDLHLGPTLGEFKEFTQAFDANMKGLALSNSDTIRSVHNSFARQTLFEFDSKSSSKDEDTFHFVGYVPIDGRLYELDGLKEGPIDLGAVPSDTDWIDVVRPIIEKRIQRYSEGEIHFNLMAIVPDRKLMWQKEIERLQLQTPTSTDTQSEIQRLLMLCEEEENKRKRQKIENVRRKHNYLPLIVQLLRMLGEKGQLLPLYEKAKQRALAKTNAQKKS</sequence>
<dbReference type="GO" id="GO:0006511">
    <property type="term" value="P:ubiquitin-dependent protein catabolic process"/>
    <property type="evidence" value="ECO:0007669"/>
    <property type="project" value="UniProtKB-UniRule"/>
</dbReference>
<comment type="catalytic activity">
    <reaction evidence="1 9 12 13">
        <text>Thiol-dependent hydrolysis of ester, thioester, amide, peptide and isopeptide bonds formed by the C-terminal Gly of ubiquitin (a 76-residue protein attached to proteins as an intracellular targeting signal).</text>
        <dbReference type="EC" id="3.4.19.12"/>
    </reaction>
</comment>
<evidence type="ECO:0000256" key="1">
    <source>
        <dbReference type="ARBA" id="ARBA00000707"/>
    </source>
</evidence>
<dbReference type="InterPro" id="IPR001578">
    <property type="entry name" value="Peptidase_C12_UCH"/>
</dbReference>
<evidence type="ECO:0000256" key="13">
    <source>
        <dbReference type="RuleBase" id="RU361215"/>
    </source>
</evidence>
<dbReference type="CDD" id="cd09617">
    <property type="entry name" value="Peptidase_C12_UCH37_BAP1"/>
    <property type="match status" value="1"/>
</dbReference>
<evidence type="ECO:0000256" key="8">
    <source>
        <dbReference type="ARBA" id="ARBA00049710"/>
    </source>
</evidence>
<dbReference type="Gene3D" id="1.20.58.860">
    <property type="match status" value="1"/>
</dbReference>
<dbReference type="FunFam" id="3.40.532.10:FF:000001">
    <property type="entry name" value="Ubiquitin carboxyl-terminal hydrolase"/>
    <property type="match status" value="1"/>
</dbReference>
<dbReference type="InterPro" id="IPR038765">
    <property type="entry name" value="Papain-like_cys_pep_sf"/>
</dbReference>
<dbReference type="InterPro" id="IPR036959">
    <property type="entry name" value="Peptidase_C12_UCH_sf"/>
</dbReference>
<dbReference type="PANTHER" id="PTHR10589">
    <property type="entry name" value="UBIQUITIN CARBOXYL-TERMINAL HYDROLASE"/>
    <property type="match status" value="1"/>
</dbReference>
<evidence type="ECO:0000256" key="10">
    <source>
        <dbReference type="PIRSR" id="PIRSR038120-1"/>
    </source>
</evidence>
<keyword evidence="4 9" id="KW-0833">Ubl conjugation pathway</keyword>
<keyword evidence="3 9" id="KW-0645">Protease</keyword>
<dbReference type="Gene3D" id="3.40.532.10">
    <property type="entry name" value="Peptidase C12, ubiquitin carboxyl-terminal hydrolase"/>
    <property type="match status" value="1"/>
</dbReference>
<accession>A0A4Y7NHB4</accession>
<evidence type="ECO:0000256" key="9">
    <source>
        <dbReference type="PIRNR" id="PIRNR038120"/>
    </source>
</evidence>
<dbReference type="EMBL" id="LR022913">
    <property type="protein sequence ID" value="SVE92532.1"/>
    <property type="molecule type" value="mRNA"/>
</dbReference>
<dbReference type="AlphaFoldDB" id="A0A4Y7NHB4"/>
<reference evidence="15" key="1">
    <citation type="submission" date="2018-08" db="EMBL/GenBank/DDBJ databases">
        <authorList>
            <person name="Cornetti L."/>
        </authorList>
    </citation>
    <scope>NUCLEOTIDE SEQUENCE</scope>
    <source>
        <strain evidence="15">CH-H-2</strain>
    </source>
</reference>
<dbReference type="GO" id="GO:0004843">
    <property type="term" value="F:cysteine-type deubiquitinase activity"/>
    <property type="evidence" value="ECO:0007669"/>
    <property type="project" value="UniProtKB-UniRule"/>
</dbReference>
<dbReference type="EC" id="3.4.19.12" evidence="9 13"/>
<feature type="active site" description="Proton donor" evidence="10 12">
    <location>
        <position position="163"/>
    </location>
</feature>
<dbReference type="PROSITE" id="PS52048">
    <property type="entry name" value="UCH_DOMAIN"/>
    <property type="match status" value="1"/>
</dbReference>
<feature type="domain" description="UCH catalytic" evidence="14">
    <location>
        <begin position="6"/>
        <end position="225"/>
    </location>
</feature>
<dbReference type="PRINTS" id="PR00707">
    <property type="entry name" value="UBCTHYDRLASE"/>
</dbReference>
<protein>
    <recommendedName>
        <fullName evidence="9 13">Ubiquitin carboxyl-terminal hydrolase</fullName>
        <ecNumber evidence="9 13">3.4.19.12</ecNumber>
    </recommendedName>
</protein>
<dbReference type="Pfam" id="PF01088">
    <property type="entry name" value="Peptidase_C12"/>
    <property type="match status" value="1"/>
</dbReference>
<evidence type="ECO:0000259" key="14">
    <source>
        <dbReference type="PROSITE" id="PS52048"/>
    </source>
</evidence>
<evidence type="ECO:0000313" key="15">
    <source>
        <dbReference type="EMBL" id="SVE92532.1"/>
    </source>
</evidence>
<evidence type="ECO:0000256" key="11">
    <source>
        <dbReference type="PIRSR" id="PIRSR038120-2"/>
    </source>
</evidence>
<dbReference type="GO" id="GO:0005737">
    <property type="term" value="C:cytoplasm"/>
    <property type="evidence" value="ECO:0007669"/>
    <property type="project" value="TreeGrafter"/>
</dbReference>
<dbReference type="PANTHER" id="PTHR10589:SF16">
    <property type="entry name" value="UBIQUITIN CARBOXYL-TERMINAL HYDROLASE ISOZYME L5"/>
    <property type="match status" value="1"/>
</dbReference>